<comment type="caution">
    <text evidence="1">The sequence shown here is derived from an EMBL/GenBank/DDBJ whole genome shotgun (WGS) entry which is preliminary data.</text>
</comment>
<name>A0ACB8QBY4_9AGAM</name>
<gene>
    <name evidence="1" type="ORF">K488DRAFT_56634</name>
</gene>
<dbReference type="EMBL" id="MU273684">
    <property type="protein sequence ID" value="KAI0029308.1"/>
    <property type="molecule type" value="Genomic_DNA"/>
</dbReference>
<proteinExistence type="predicted"/>
<keyword evidence="2" id="KW-1185">Reference proteome</keyword>
<evidence type="ECO:0000313" key="1">
    <source>
        <dbReference type="EMBL" id="KAI0029308.1"/>
    </source>
</evidence>
<dbReference type="Proteomes" id="UP000814128">
    <property type="component" value="Unassembled WGS sequence"/>
</dbReference>
<accession>A0ACB8QBY4</accession>
<reference evidence="1" key="1">
    <citation type="submission" date="2021-02" db="EMBL/GenBank/DDBJ databases">
        <authorList>
            <consortium name="DOE Joint Genome Institute"/>
            <person name="Ahrendt S."/>
            <person name="Looney B.P."/>
            <person name="Miyauchi S."/>
            <person name="Morin E."/>
            <person name="Drula E."/>
            <person name="Courty P.E."/>
            <person name="Chicoki N."/>
            <person name="Fauchery L."/>
            <person name="Kohler A."/>
            <person name="Kuo A."/>
            <person name="Labutti K."/>
            <person name="Pangilinan J."/>
            <person name="Lipzen A."/>
            <person name="Riley R."/>
            <person name="Andreopoulos W."/>
            <person name="He G."/>
            <person name="Johnson J."/>
            <person name="Barry K.W."/>
            <person name="Grigoriev I.V."/>
            <person name="Nagy L."/>
            <person name="Hibbett D."/>
            <person name="Henrissat B."/>
            <person name="Matheny P.B."/>
            <person name="Labbe J."/>
            <person name="Martin F."/>
        </authorList>
    </citation>
    <scope>NUCLEOTIDE SEQUENCE</scope>
    <source>
        <strain evidence="1">EC-137</strain>
    </source>
</reference>
<reference evidence="1" key="2">
    <citation type="journal article" date="2022" name="New Phytol.">
        <title>Evolutionary transition to the ectomycorrhizal habit in the genomes of a hyperdiverse lineage of mushroom-forming fungi.</title>
        <authorList>
            <person name="Looney B."/>
            <person name="Miyauchi S."/>
            <person name="Morin E."/>
            <person name="Drula E."/>
            <person name="Courty P.E."/>
            <person name="Kohler A."/>
            <person name="Kuo A."/>
            <person name="LaButti K."/>
            <person name="Pangilinan J."/>
            <person name="Lipzen A."/>
            <person name="Riley R."/>
            <person name="Andreopoulos W."/>
            <person name="He G."/>
            <person name="Johnson J."/>
            <person name="Nolan M."/>
            <person name="Tritt A."/>
            <person name="Barry K.W."/>
            <person name="Grigoriev I.V."/>
            <person name="Nagy L.G."/>
            <person name="Hibbett D."/>
            <person name="Henrissat B."/>
            <person name="Matheny P.B."/>
            <person name="Labbe J."/>
            <person name="Martin F.M."/>
        </authorList>
    </citation>
    <scope>NUCLEOTIDE SEQUENCE</scope>
    <source>
        <strain evidence="1">EC-137</strain>
    </source>
</reference>
<evidence type="ECO:0000313" key="2">
    <source>
        <dbReference type="Proteomes" id="UP000814128"/>
    </source>
</evidence>
<sequence length="271" mass="29434">MDLRPIGAHCALPSCNELDLLPLTCFCDRQFCKRHIFPGTHDCPVDRSAISSSSASPPEKLRRCAFLKCPKISLEAYIAGVGDAATGRVPALCSRCRLAYCATHREPASHSCPTPEPSTKRKNEGAHAILAERFSPPTSSAPKPKAKALTDPKKLAALRKVEVMKMKHHAVPADRRDTATSIPLEQKLFVKVRAEGIRDDKVFWVRKSTGAGRALDLLSAQFNLSSTDAQPLQLSLADNPESVVLRNDVSLSEQVEDGSLLTISRLLTSGS</sequence>
<protein>
    <submittedName>
        <fullName evidence="1">Uncharacterized protein</fullName>
    </submittedName>
</protein>
<organism evidence="1 2">
    <name type="scientific">Vararia minispora EC-137</name>
    <dbReference type="NCBI Taxonomy" id="1314806"/>
    <lineage>
        <taxon>Eukaryota</taxon>
        <taxon>Fungi</taxon>
        <taxon>Dikarya</taxon>
        <taxon>Basidiomycota</taxon>
        <taxon>Agaricomycotina</taxon>
        <taxon>Agaricomycetes</taxon>
        <taxon>Russulales</taxon>
        <taxon>Lachnocladiaceae</taxon>
        <taxon>Vararia</taxon>
    </lineage>
</organism>